<dbReference type="GO" id="GO:0008168">
    <property type="term" value="F:methyltransferase activity"/>
    <property type="evidence" value="ECO:0007669"/>
    <property type="project" value="UniProtKB-KW"/>
</dbReference>
<gene>
    <name evidence="2" type="ORF">DENIS_3400</name>
</gene>
<organism evidence="2 3">
    <name type="scientific">Desulfonema ishimotonii</name>
    <dbReference type="NCBI Taxonomy" id="45657"/>
    <lineage>
        <taxon>Bacteria</taxon>
        <taxon>Pseudomonadati</taxon>
        <taxon>Thermodesulfobacteriota</taxon>
        <taxon>Desulfobacteria</taxon>
        <taxon>Desulfobacterales</taxon>
        <taxon>Desulfococcaceae</taxon>
        <taxon>Desulfonema</taxon>
    </lineage>
</organism>
<reference evidence="3" key="1">
    <citation type="submission" date="2017-11" db="EMBL/GenBank/DDBJ databases">
        <authorList>
            <person name="Watanabe M."/>
            <person name="Kojima H."/>
        </authorList>
    </citation>
    <scope>NUCLEOTIDE SEQUENCE [LARGE SCALE GENOMIC DNA]</scope>
    <source>
        <strain evidence="3">Tokyo 01</strain>
    </source>
</reference>
<keyword evidence="2" id="KW-0489">Methyltransferase</keyword>
<proteinExistence type="predicted"/>
<dbReference type="InterPro" id="IPR046817">
    <property type="entry name" value="MmeI_N"/>
</dbReference>
<evidence type="ECO:0000313" key="3">
    <source>
        <dbReference type="Proteomes" id="UP000288096"/>
    </source>
</evidence>
<evidence type="ECO:0000313" key="2">
    <source>
        <dbReference type="EMBL" id="GBC62428.1"/>
    </source>
</evidence>
<sequence>MTVVSILVEHKSKGKDLDKAYSQALDYFSGLKERDLPNYVIVSDFENFRLYDLDEDQEHDFNINDFYKNIKFFGFIARYQKRRSCKHKSG</sequence>
<evidence type="ECO:0000259" key="1">
    <source>
        <dbReference type="Pfam" id="PF20464"/>
    </source>
</evidence>
<name>A0A401FZP1_9BACT</name>
<accession>A0A401FZP1</accession>
<comment type="caution">
    <text evidence="2">The sequence shown here is derived from an EMBL/GenBank/DDBJ whole genome shotgun (WGS) entry which is preliminary data.</text>
</comment>
<keyword evidence="2" id="KW-0808">Transferase</keyword>
<dbReference type="GO" id="GO:0032259">
    <property type="term" value="P:methylation"/>
    <property type="evidence" value="ECO:0007669"/>
    <property type="project" value="UniProtKB-KW"/>
</dbReference>
<protein>
    <submittedName>
        <fullName evidence="2">Class I SAM-dependent DNA methyltransferase</fullName>
    </submittedName>
</protein>
<dbReference type="Proteomes" id="UP000288096">
    <property type="component" value="Unassembled WGS sequence"/>
</dbReference>
<feature type="domain" description="MmeI-like N-terminal" evidence="1">
    <location>
        <begin position="6"/>
        <end position="82"/>
    </location>
</feature>
<dbReference type="AlphaFoldDB" id="A0A401FZP1"/>
<keyword evidence="3" id="KW-1185">Reference proteome</keyword>
<dbReference type="EMBL" id="BEXT01000001">
    <property type="protein sequence ID" value="GBC62428.1"/>
    <property type="molecule type" value="Genomic_DNA"/>
</dbReference>
<dbReference type="Pfam" id="PF20464">
    <property type="entry name" value="MmeI_N"/>
    <property type="match status" value="1"/>
</dbReference>
<reference evidence="3" key="2">
    <citation type="submission" date="2019-01" db="EMBL/GenBank/DDBJ databases">
        <title>Genome sequence of Desulfonema ishimotonii strain Tokyo 01.</title>
        <authorList>
            <person name="Fukui M."/>
        </authorList>
    </citation>
    <scope>NUCLEOTIDE SEQUENCE [LARGE SCALE GENOMIC DNA]</scope>
    <source>
        <strain evidence="3">Tokyo 01</strain>
    </source>
</reference>